<comment type="cofactor">
    <cofactor evidence="1 6">
        <name>FAD</name>
        <dbReference type="ChEBI" id="CHEBI:57692"/>
    </cofactor>
</comment>
<keyword evidence="10" id="KW-1185">Reference proteome</keyword>
<protein>
    <recommendedName>
        <fullName evidence="6">Glycerol-3-phosphate dehydrogenase</fullName>
        <ecNumber evidence="6">1.1.5.3</ecNumber>
    </recommendedName>
</protein>
<dbReference type="GO" id="GO:0004368">
    <property type="term" value="F:glycerol-3-phosphate dehydrogenase (quinone) activity"/>
    <property type="evidence" value="ECO:0007669"/>
    <property type="project" value="UniProtKB-EC"/>
</dbReference>
<dbReference type="PRINTS" id="PR01001">
    <property type="entry name" value="FADG3PDH"/>
</dbReference>
<evidence type="ECO:0000256" key="2">
    <source>
        <dbReference type="ARBA" id="ARBA00007330"/>
    </source>
</evidence>
<evidence type="ECO:0000313" key="9">
    <source>
        <dbReference type="EMBL" id="MFC3173740.1"/>
    </source>
</evidence>
<dbReference type="EMBL" id="JBHRTQ010000005">
    <property type="protein sequence ID" value="MFC3173740.1"/>
    <property type="molecule type" value="Genomic_DNA"/>
</dbReference>
<dbReference type="Pfam" id="PF16901">
    <property type="entry name" value="DAO_C"/>
    <property type="match status" value="1"/>
</dbReference>
<sequence length="504" mass="54035">MNPAPYDLLVIGGGINGVGVARDAAGRGLSVLLVERDDLAAHTSSASTKLIHGGLRYLEYYQFRLVRESLQERERLLAIAPHLIRPLRFVLPLARGGRPAWLLRLGLWLYDHLGGRISLPRSEAVGMDDPGLAGVLKPSFTRGFAYSDCRVDDARLVVANAVDAARRGATILTGVSATGARPVGDLWEVTLAANPSRPAPRSAVPATVQARAVVNAAGPWVEDVLGLVPAARRQGRVRLVKGSHILVARRWAGEQAYLFQNPDGRIVFAIPYRSDFTLIGTTDVVVGEDERASPQASPAEVAYLCEAASAFLAEPVSPADVLASWSGVRPLYDDGRAEAKAVTRDYVLQLGRMARPQVLSVFGGKLTTFRRLAEHALAKLAPWLPPMSGAWTASAPLPGGDLPGRDPEAFAATVAARWPFLDASTARRLADAYGTAVETVLGDARAMSDLGEQFGAGLTAREVDYLADHEWARTAQDILWRRTRLGLVLPASAAEAVEAYLGAR</sequence>
<evidence type="ECO:0000256" key="3">
    <source>
        <dbReference type="ARBA" id="ARBA00022630"/>
    </source>
</evidence>
<dbReference type="Gene3D" id="3.30.9.10">
    <property type="entry name" value="D-Amino Acid Oxidase, subunit A, domain 2"/>
    <property type="match status" value="1"/>
</dbReference>
<dbReference type="SUPFAM" id="SSF51905">
    <property type="entry name" value="FAD/NAD(P)-binding domain"/>
    <property type="match status" value="1"/>
</dbReference>
<dbReference type="PROSITE" id="PS00977">
    <property type="entry name" value="FAD_G3PDH_1"/>
    <property type="match status" value="1"/>
</dbReference>
<feature type="domain" description="FAD dependent oxidoreductase" evidence="7">
    <location>
        <begin position="7"/>
        <end position="352"/>
    </location>
</feature>
<evidence type="ECO:0000256" key="1">
    <source>
        <dbReference type="ARBA" id="ARBA00001974"/>
    </source>
</evidence>
<reference evidence="10" key="1">
    <citation type="journal article" date="2019" name="Int. J. Syst. Evol. Microbiol.">
        <title>The Global Catalogue of Microorganisms (GCM) 10K type strain sequencing project: providing services to taxonomists for standard genome sequencing and annotation.</title>
        <authorList>
            <consortium name="The Broad Institute Genomics Platform"/>
            <consortium name="The Broad Institute Genome Sequencing Center for Infectious Disease"/>
            <person name="Wu L."/>
            <person name="Ma J."/>
        </authorList>
    </citation>
    <scope>NUCLEOTIDE SEQUENCE [LARGE SCALE GENOMIC DNA]</scope>
    <source>
        <strain evidence="10">KCTC 42984</strain>
    </source>
</reference>
<evidence type="ECO:0000313" key="10">
    <source>
        <dbReference type="Proteomes" id="UP001595604"/>
    </source>
</evidence>
<evidence type="ECO:0000256" key="5">
    <source>
        <dbReference type="ARBA" id="ARBA00023002"/>
    </source>
</evidence>
<dbReference type="Gene3D" id="6.10.250.1890">
    <property type="match status" value="1"/>
</dbReference>
<dbReference type="InterPro" id="IPR000447">
    <property type="entry name" value="G3P_DH_FAD-dep"/>
</dbReference>
<proteinExistence type="inferred from homology"/>
<evidence type="ECO:0000259" key="8">
    <source>
        <dbReference type="Pfam" id="PF16901"/>
    </source>
</evidence>
<organism evidence="9 10">
    <name type="scientific">Novosphingobium bradum</name>
    <dbReference type="NCBI Taxonomy" id="1737444"/>
    <lineage>
        <taxon>Bacteria</taxon>
        <taxon>Pseudomonadati</taxon>
        <taxon>Pseudomonadota</taxon>
        <taxon>Alphaproteobacteria</taxon>
        <taxon>Sphingomonadales</taxon>
        <taxon>Sphingomonadaceae</taxon>
        <taxon>Novosphingobium</taxon>
    </lineage>
</organism>
<dbReference type="InterPro" id="IPR031656">
    <property type="entry name" value="DAO_C"/>
</dbReference>
<dbReference type="PANTHER" id="PTHR11985">
    <property type="entry name" value="GLYCEROL-3-PHOSPHATE DEHYDROGENASE"/>
    <property type="match status" value="1"/>
</dbReference>
<dbReference type="NCBIfam" id="NF009906">
    <property type="entry name" value="PRK13369.1"/>
    <property type="match status" value="1"/>
</dbReference>
<dbReference type="Gene3D" id="1.10.8.870">
    <property type="entry name" value="Alpha-glycerophosphate oxidase, cap domain"/>
    <property type="match status" value="1"/>
</dbReference>
<keyword evidence="3 6" id="KW-0285">Flavoprotein</keyword>
<evidence type="ECO:0000256" key="4">
    <source>
        <dbReference type="ARBA" id="ARBA00022827"/>
    </source>
</evidence>
<evidence type="ECO:0000256" key="6">
    <source>
        <dbReference type="RuleBase" id="RU361217"/>
    </source>
</evidence>
<comment type="catalytic activity">
    <reaction evidence="6">
        <text>a quinone + sn-glycerol 3-phosphate = dihydroxyacetone phosphate + a quinol</text>
        <dbReference type="Rhea" id="RHEA:18977"/>
        <dbReference type="ChEBI" id="CHEBI:24646"/>
        <dbReference type="ChEBI" id="CHEBI:57597"/>
        <dbReference type="ChEBI" id="CHEBI:57642"/>
        <dbReference type="ChEBI" id="CHEBI:132124"/>
        <dbReference type="EC" id="1.1.5.3"/>
    </reaction>
</comment>
<dbReference type="InterPro" id="IPR006076">
    <property type="entry name" value="FAD-dep_OxRdtase"/>
</dbReference>
<dbReference type="Pfam" id="PF01266">
    <property type="entry name" value="DAO"/>
    <property type="match status" value="1"/>
</dbReference>
<dbReference type="Gene3D" id="3.50.50.60">
    <property type="entry name" value="FAD/NAD(P)-binding domain"/>
    <property type="match status" value="1"/>
</dbReference>
<comment type="caution">
    <text evidence="9">The sequence shown here is derived from an EMBL/GenBank/DDBJ whole genome shotgun (WGS) entry which is preliminary data.</text>
</comment>
<gene>
    <name evidence="9" type="primary">glpD</name>
    <name evidence="9" type="ORF">ACFOD9_05690</name>
</gene>
<dbReference type="PANTHER" id="PTHR11985:SF15">
    <property type="entry name" value="GLYCEROL-3-PHOSPHATE DEHYDROGENASE, MITOCHONDRIAL"/>
    <property type="match status" value="1"/>
</dbReference>
<dbReference type="InterPro" id="IPR038299">
    <property type="entry name" value="DAO_C_sf"/>
</dbReference>
<dbReference type="NCBIfam" id="NF008899">
    <property type="entry name" value="PRK12266.1"/>
    <property type="match status" value="1"/>
</dbReference>
<dbReference type="Proteomes" id="UP001595604">
    <property type="component" value="Unassembled WGS sequence"/>
</dbReference>
<keyword evidence="4" id="KW-0274">FAD</keyword>
<dbReference type="RefSeq" id="WP_379509125.1">
    <property type="nucleotide sequence ID" value="NZ_JBHRTQ010000005.1"/>
</dbReference>
<name>A0ABV7IQ75_9SPHN</name>
<dbReference type="EC" id="1.1.5.3" evidence="6"/>
<keyword evidence="5 6" id="KW-0560">Oxidoreductase</keyword>
<feature type="domain" description="Alpha-glycerophosphate oxidase C-terminal" evidence="8">
    <location>
        <begin position="392"/>
        <end position="499"/>
    </location>
</feature>
<evidence type="ECO:0000259" key="7">
    <source>
        <dbReference type="Pfam" id="PF01266"/>
    </source>
</evidence>
<accession>A0ABV7IQ75</accession>
<comment type="similarity">
    <text evidence="2 6">Belongs to the FAD-dependent glycerol-3-phosphate dehydrogenase family.</text>
</comment>
<dbReference type="InterPro" id="IPR036188">
    <property type="entry name" value="FAD/NAD-bd_sf"/>
</dbReference>